<dbReference type="EMBL" id="KZ819722">
    <property type="protein sequence ID" value="PWN53518.1"/>
    <property type="molecule type" value="Genomic_DNA"/>
</dbReference>
<reference evidence="1 2" key="1">
    <citation type="journal article" date="2018" name="Mol. Biol. Evol.">
        <title>Broad Genomic Sampling Reveals a Smut Pathogenic Ancestry of the Fungal Clade Ustilaginomycotina.</title>
        <authorList>
            <person name="Kijpornyongpan T."/>
            <person name="Mondo S.J."/>
            <person name="Barry K."/>
            <person name="Sandor L."/>
            <person name="Lee J."/>
            <person name="Lipzen A."/>
            <person name="Pangilinan J."/>
            <person name="LaButti K."/>
            <person name="Hainaut M."/>
            <person name="Henrissat B."/>
            <person name="Grigoriev I.V."/>
            <person name="Spatafora J.W."/>
            <person name="Aime M.C."/>
        </authorList>
    </citation>
    <scope>NUCLEOTIDE SEQUENCE [LARGE SCALE GENOMIC DNA]</scope>
    <source>
        <strain evidence="1 2">SA 807</strain>
    </source>
</reference>
<gene>
    <name evidence="1" type="ORF">IE53DRAFT_366293</name>
</gene>
<keyword evidence="2" id="KW-1185">Reference proteome</keyword>
<protein>
    <submittedName>
        <fullName evidence="1">Uncharacterized protein</fullName>
    </submittedName>
</protein>
<dbReference type="Proteomes" id="UP000245626">
    <property type="component" value="Unassembled WGS sequence"/>
</dbReference>
<feature type="non-terminal residue" evidence="1">
    <location>
        <position position="1"/>
    </location>
</feature>
<evidence type="ECO:0000313" key="2">
    <source>
        <dbReference type="Proteomes" id="UP000245626"/>
    </source>
</evidence>
<accession>A0ACD0P5W2</accession>
<proteinExistence type="predicted"/>
<evidence type="ECO:0000313" key="1">
    <source>
        <dbReference type="EMBL" id="PWN53518.1"/>
    </source>
</evidence>
<sequence length="250" mass="27135">IIGIGQSYKHNWPQGLLHVESSEGGVGGKPRPLLFLKPTSSYAFDRGSIEVPFGCRVYHEVELAIVIAKSGRDIPIQEAEDYIAGFALALDMTAKNVQSHARSEGLPWTTSKGLDTFTPISDFIPRSKILSSNPTSSSSSSSFALEELVLEFYLDSKLIQRDSPSSLIYTLQELISYSSSIMTLEKGDVILTGSPDKVGPVAVGQTVNAFLRRLPKLSDGESPEGQVLASLEMEVVDRVGGFRFDQGAKH</sequence>
<organism evidence="1 2">
    <name type="scientific">Violaceomyces palustris</name>
    <dbReference type="NCBI Taxonomy" id="1673888"/>
    <lineage>
        <taxon>Eukaryota</taxon>
        <taxon>Fungi</taxon>
        <taxon>Dikarya</taxon>
        <taxon>Basidiomycota</taxon>
        <taxon>Ustilaginomycotina</taxon>
        <taxon>Ustilaginomycetes</taxon>
        <taxon>Violaceomycetales</taxon>
        <taxon>Violaceomycetaceae</taxon>
        <taxon>Violaceomyces</taxon>
    </lineage>
</organism>
<name>A0ACD0P5W2_9BASI</name>